<gene>
    <name evidence="8" type="ORF">HYN43_022740</name>
</gene>
<dbReference type="GO" id="GO:0016779">
    <property type="term" value="F:nucleotidyltransferase activity"/>
    <property type="evidence" value="ECO:0007669"/>
    <property type="project" value="UniProtKB-KW"/>
</dbReference>
<feature type="domain" description="DarT" evidence="7">
    <location>
        <begin position="1"/>
        <end position="184"/>
    </location>
</feature>
<evidence type="ECO:0000256" key="3">
    <source>
        <dbReference type="ARBA" id="ARBA00022679"/>
    </source>
</evidence>
<sequence>MNVQQNSNENYVSIGAGGLISKRENVFLSNGNTLGDYIPFYFGPRMPMLYVIKLGAQSVLYNLKQTSSEDVIYCITSVEQILEHQLEFVFSNGHAVSDLTDFFDGTDVGSIAEIIDMQAVNARYWRDENDLDLKRRKEAEFLVLGDIPASAILGFVVYNENVEQKLLKLGIDKGKIAVKPSYYF</sequence>
<evidence type="ECO:0000313" key="8">
    <source>
        <dbReference type="EMBL" id="AYL97934.1"/>
    </source>
</evidence>
<keyword evidence="2" id="KW-0328">Glycosyltransferase</keyword>
<evidence type="ECO:0000259" key="7">
    <source>
        <dbReference type="PROSITE" id="PS52018"/>
    </source>
</evidence>
<dbReference type="EMBL" id="CP032869">
    <property type="protein sequence ID" value="AYL97934.1"/>
    <property type="molecule type" value="Genomic_DNA"/>
</dbReference>
<organism evidence="8 9">
    <name type="scientific">Mucilaginibacter celer</name>
    <dbReference type="NCBI Taxonomy" id="2305508"/>
    <lineage>
        <taxon>Bacteria</taxon>
        <taxon>Pseudomonadati</taxon>
        <taxon>Bacteroidota</taxon>
        <taxon>Sphingobacteriia</taxon>
        <taxon>Sphingobacteriales</taxon>
        <taxon>Sphingobacteriaceae</taxon>
        <taxon>Mucilaginibacter</taxon>
    </lineage>
</organism>
<evidence type="ECO:0000256" key="1">
    <source>
        <dbReference type="ARBA" id="ARBA00022649"/>
    </source>
</evidence>
<dbReference type="PROSITE" id="PS52018">
    <property type="entry name" value="DART"/>
    <property type="match status" value="1"/>
</dbReference>
<comment type="similarity">
    <text evidence="6">Belongs to the DarT ADP-ribosyltransferase family.</text>
</comment>
<dbReference type="RefSeq" id="WP_119406217.1">
    <property type="nucleotide sequence ID" value="NZ_CP032869.1"/>
</dbReference>
<dbReference type="OrthoDB" id="9813972at2"/>
<evidence type="ECO:0000256" key="6">
    <source>
        <dbReference type="PROSITE-ProRule" id="PRU01362"/>
    </source>
</evidence>
<keyword evidence="4" id="KW-0548">Nucleotidyltransferase</keyword>
<keyword evidence="9" id="KW-1185">Reference proteome</keyword>
<keyword evidence="3" id="KW-0808">Transferase</keyword>
<dbReference type="GO" id="GO:0016757">
    <property type="term" value="F:glycosyltransferase activity"/>
    <property type="evidence" value="ECO:0007669"/>
    <property type="project" value="UniProtKB-KW"/>
</dbReference>
<evidence type="ECO:0000256" key="4">
    <source>
        <dbReference type="ARBA" id="ARBA00022695"/>
    </source>
</evidence>
<dbReference type="Pfam" id="PF14487">
    <property type="entry name" value="DarT"/>
    <property type="match status" value="1"/>
</dbReference>
<evidence type="ECO:0000256" key="2">
    <source>
        <dbReference type="ARBA" id="ARBA00022676"/>
    </source>
</evidence>
<reference evidence="8 9" key="1">
    <citation type="submission" date="2018-10" db="EMBL/GenBank/DDBJ databases">
        <title>Genome sequencing of Mucilaginibacter sp. HYN0043.</title>
        <authorList>
            <person name="Kim M."/>
            <person name="Yi H."/>
        </authorList>
    </citation>
    <scope>NUCLEOTIDE SEQUENCE [LARGE SCALE GENOMIC DNA]</scope>
    <source>
        <strain evidence="8 9">HYN0043</strain>
    </source>
</reference>
<keyword evidence="1 6" id="KW-1277">Toxin-antitoxin system</keyword>
<evidence type="ECO:0000256" key="5">
    <source>
        <dbReference type="ARBA" id="ARBA00023125"/>
    </source>
</evidence>
<keyword evidence="5 6" id="KW-0238">DNA-binding</keyword>
<proteinExistence type="inferred from homology"/>
<evidence type="ECO:0000313" key="9">
    <source>
        <dbReference type="Proteomes" id="UP000270046"/>
    </source>
</evidence>
<dbReference type="Proteomes" id="UP000270046">
    <property type="component" value="Chromosome"/>
</dbReference>
<dbReference type="InterPro" id="IPR029494">
    <property type="entry name" value="DarT"/>
</dbReference>
<dbReference type="GO" id="GO:0003677">
    <property type="term" value="F:DNA binding"/>
    <property type="evidence" value="ECO:0007669"/>
    <property type="project" value="UniProtKB-UniRule"/>
</dbReference>
<dbReference type="KEGG" id="muh:HYN43_022740"/>
<comment type="caution">
    <text evidence="6">Lacks conserved residue(s) required for the propagation of feature annotation.</text>
</comment>
<protein>
    <submittedName>
        <fullName evidence="8">DUF4433 domain-containing protein</fullName>
    </submittedName>
</protein>
<accession>A0A494VSL5</accession>
<dbReference type="AlphaFoldDB" id="A0A494VSL5"/>
<name>A0A494VSL5_9SPHI</name>